<protein>
    <submittedName>
        <fullName evidence="1">Uncharacterized protein</fullName>
    </submittedName>
</protein>
<evidence type="ECO:0000313" key="1">
    <source>
        <dbReference type="EMBL" id="AGF77072.1"/>
    </source>
</evidence>
<dbReference type="AlphaFoldDB" id="M1P5W6"/>
<sequence length="87" mass="10171">MVNTQHFAYHILKIFKTKESIKRPSLFLDVNFFHLTGHNTVSTEMGKRVYSQYADRRPSLYILETAGRGSADWTFLGWMVFHDKSAE</sequence>
<name>M1P5W6_DESSD</name>
<dbReference type="KEGG" id="dsf:UWK_00489"/>
<keyword evidence="2" id="KW-1185">Reference proteome</keyword>
<proteinExistence type="predicted"/>
<dbReference type="HOGENOM" id="CLU_2478326_0_0_7"/>
<dbReference type="EMBL" id="CP003985">
    <property type="protein sequence ID" value="AGF77072.1"/>
    <property type="molecule type" value="Genomic_DNA"/>
</dbReference>
<dbReference type="Proteomes" id="UP000011721">
    <property type="component" value="Chromosome"/>
</dbReference>
<evidence type="ECO:0000313" key="2">
    <source>
        <dbReference type="Proteomes" id="UP000011721"/>
    </source>
</evidence>
<organism evidence="1 2">
    <name type="scientific">Desulfocapsa sulfexigens (strain DSM 10523 / SB164P1)</name>
    <dbReference type="NCBI Taxonomy" id="1167006"/>
    <lineage>
        <taxon>Bacteria</taxon>
        <taxon>Pseudomonadati</taxon>
        <taxon>Thermodesulfobacteriota</taxon>
        <taxon>Desulfobulbia</taxon>
        <taxon>Desulfobulbales</taxon>
        <taxon>Desulfocapsaceae</taxon>
        <taxon>Desulfocapsa</taxon>
    </lineage>
</organism>
<accession>M1P5W6</accession>
<reference evidence="2" key="1">
    <citation type="journal article" date="2013" name="Stand. Genomic Sci.">
        <title>Complete genome sequence of Desulfocapsa sulfexigens, a marine deltaproteobacterium specialized in disproportionating inorganic sulfur compounds.</title>
        <authorList>
            <person name="Finster K.W."/>
            <person name="Kjeldsen K.U."/>
            <person name="Kube M."/>
            <person name="Reinhardt R."/>
            <person name="Mussmann M."/>
            <person name="Amann R."/>
            <person name="Schreiber L."/>
        </authorList>
    </citation>
    <scope>NUCLEOTIDE SEQUENCE [LARGE SCALE GENOMIC DNA]</scope>
    <source>
        <strain evidence="2">DSM 10523 / SB164P1</strain>
    </source>
</reference>
<gene>
    <name evidence="1" type="ordered locus">UWK_00489</name>
</gene>